<dbReference type="PANTHER" id="PTHR43172">
    <property type="entry name" value="ADENYLOSUCCINATE LYASE"/>
    <property type="match status" value="1"/>
</dbReference>
<dbReference type="Pfam" id="PF00206">
    <property type="entry name" value="Lyase_1"/>
    <property type="match status" value="1"/>
</dbReference>
<comment type="caution">
    <text evidence="3">The sequence shown here is derived from an EMBL/GenBank/DDBJ whole genome shotgun (WGS) entry which is preliminary data.</text>
</comment>
<dbReference type="AlphaFoldDB" id="A0A4U7N9P9"/>
<proteinExistence type="inferred from homology"/>
<dbReference type="InterPro" id="IPR022761">
    <property type="entry name" value="Fumarate_lyase_N"/>
</dbReference>
<dbReference type="Gene3D" id="1.10.40.30">
    <property type="entry name" value="Fumarase/aspartase (C-terminal domain)"/>
    <property type="match status" value="1"/>
</dbReference>
<keyword evidence="4" id="KW-1185">Reference proteome</keyword>
<dbReference type="PRINTS" id="PR00149">
    <property type="entry name" value="FUMRATELYASE"/>
</dbReference>
<evidence type="ECO:0000256" key="1">
    <source>
        <dbReference type="ARBA" id="ARBA00034772"/>
    </source>
</evidence>
<sequence length="451" mass="47936">MAGSVFDSPLFSKLFPSGDAGRLFTDTAEVRALMLVEGTLAKVQGELGMIPQDSAFFIHRASMEAQIDPAGLADATGQNGVCIPALVAAFRKAMEAPEHAQYIHWGATSQDILDTGLMLRLRQLLGILETDLSATLTRLGKLARAHAQTPIVARTFGQSATLTSFGAQAAEWGAPLETLLGEISDLKAQCLMVSLSGAAGTASALGPKAPQVRAELAKALRLRDPGRSWHTDRTPILKIVDWLVRVNIALGKLGEDLIAMAMSDVSTVDLGPVGASSTMPQKQNPVAPSAMVALSHQARGLHATLQGAAVQKHQRDGAAWFSEWLCLPQICLGTASALTMAKHVLETLSPNQTGIARQIDNALGLMHAEALSFALADTMRRPEAQASTKSLCQQALETRTHLRTLVAATYSDLDLDAIFETAQQMGQAPHAARAFADRVATIDKDRAARTS</sequence>
<name>A0A4U7N9P9_9RHOB</name>
<comment type="similarity">
    <text evidence="1">Belongs to the class-II fumarase/aspartase family.</text>
</comment>
<dbReference type="InterPro" id="IPR000362">
    <property type="entry name" value="Fumarate_lyase_fam"/>
</dbReference>
<dbReference type="SMART" id="SM00998">
    <property type="entry name" value="ADSL_C"/>
    <property type="match status" value="1"/>
</dbReference>
<gene>
    <name evidence="3" type="ORF">FAP39_01575</name>
</gene>
<dbReference type="Gene3D" id="1.20.200.10">
    <property type="entry name" value="Fumarase/aspartase (Central domain)"/>
    <property type="match status" value="1"/>
</dbReference>
<evidence type="ECO:0000259" key="2">
    <source>
        <dbReference type="SMART" id="SM00998"/>
    </source>
</evidence>
<reference evidence="3 4" key="1">
    <citation type="submission" date="2019-04" db="EMBL/GenBank/DDBJ databases">
        <title>Genome sequence of Pelagicola litoralis CL-ES2.</title>
        <authorList>
            <person name="Cao J."/>
        </authorList>
    </citation>
    <scope>NUCLEOTIDE SEQUENCE [LARGE SCALE GENOMIC DNA]</scope>
    <source>
        <strain evidence="3 4">CL-ES2</strain>
    </source>
</reference>
<dbReference type="GO" id="GO:0016829">
    <property type="term" value="F:lyase activity"/>
    <property type="evidence" value="ECO:0007669"/>
    <property type="project" value="UniProtKB-KW"/>
</dbReference>
<feature type="domain" description="Adenylosuccinate lyase C-terminal" evidence="2">
    <location>
        <begin position="363"/>
        <end position="436"/>
    </location>
</feature>
<dbReference type="EMBL" id="SULI01000001">
    <property type="protein sequence ID" value="TKZ22588.1"/>
    <property type="molecule type" value="Genomic_DNA"/>
</dbReference>
<protein>
    <submittedName>
        <fullName evidence="3">Adenylosuccinate lyase family protein</fullName>
    </submittedName>
</protein>
<dbReference type="InterPro" id="IPR019468">
    <property type="entry name" value="AdenyloSucc_lyase_C"/>
</dbReference>
<dbReference type="OrthoDB" id="9768878at2"/>
<keyword evidence="3" id="KW-0456">Lyase</keyword>
<dbReference type="PANTHER" id="PTHR43172:SF2">
    <property type="entry name" value="ADENYLOSUCCINATE LYASE C-TERMINAL DOMAIN-CONTAINING PROTEIN"/>
    <property type="match status" value="1"/>
</dbReference>
<dbReference type="RefSeq" id="WP_138014604.1">
    <property type="nucleotide sequence ID" value="NZ_SULI01000001.1"/>
</dbReference>
<evidence type="ECO:0000313" key="3">
    <source>
        <dbReference type="EMBL" id="TKZ22588.1"/>
    </source>
</evidence>
<dbReference type="SUPFAM" id="SSF48557">
    <property type="entry name" value="L-aspartase-like"/>
    <property type="match status" value="1"/>
</dbReference>
<accession>A0A4U7N9P9</accession>
<evidence type="ECO:0000313" key="4">
    <source>
        <dbReference type="Proteomes" id="UP000306575"/>
    </source>
</evidence>
<organism evidence="3 4">
    <name type="scientific">Shimia litoralis</name>
    <dbReference type="NCBI Taxonomy" id="420403"/>
    <lineage>
        <taxon>Bacteria</taxon>
        <taxon>Pseudomonadati</taxon>
        <taxon>Pseudomonadota</taxon>
        <taxon>Alphaproteobacteria</taxon>
        <taxon>Rhodobacterales</taxon>
        <taxon>Roseobacteraceae</taxon>
    </lineage>
</organism>
<dbReference type="InterPro" id="IPR008948">
    <property type="entry name" value="L-Aspartase-like"/>
</dbReference>
<dbReference type="Proteomes" id="UP000306575">
    <property type="component" value="Unassembled WGS sequence"/>
</dbReference>